<comment type="caution">
    <text evidence="1">The sequence shown here is derived from an EMBL/GenBank/DDBJ whole genome shotgun (WGS) entry which is preliminary data.</text>
</comment>
<evidence type="ECO:0000313" key="1">
    <source>
        <dbReference type="EMBL" id="KAH7109778.1"/>
    </source>
</evidence>
<accession>A0A9P9CZD5</accession>
<keyword evidence="2" id="KW-1185">Reference proteome</keyword>
<gene>
    <name evidence="1" type="ORF">EDB81DRAFT_375170</name>
</gene>
<sequence>MSLSTSLGINALSIMQLTDQTTCSCHFGSSSAQRAGPLNERSSNADNPRNRFIIFPDTAVRQVITQRMNILRWLRSLNPASPGNKPWGVMPTTLTEETVQEADGVLSQLLLELRERFVLHYYTLVCDQTEQHARQEQYCQICVFFRCARWMPFYCLERRTSCNNWHEPVDRLPWWAPQCGSDLSVGDLYGDLRKVFLFHLGQRCSNLVRVLLHASYLRIFLNALGDAEGGDAWCHGLADDCLNLAVQGASLLHSLLSDETDQ</sequence>
<dbReference type="EMBL" id="JAGMUV010000049">
    <property type="protein sequence ID" value="KAH7109778.1"/>
    <property type="molecule type" value="Genomic_DNA"/>
</dbReference>
<dbReference type="Proteomes" id="UP000738349">
    <property type="component" value="Unassembled WGS sequence"/>
</dbReference>
<dbReference type="OrthoDB" id="10270149at2759"/>
<name>A0A9P9CZD5_9HYPO</name>
<organism evidence="1 2">
    <name type="scientific">Dactylonectria macrodidyma</name>
    <dbReference type="NCBI Taxonomy" id="307937"/>
    <lineage>
        <taxon>Eukaryota</taxon>
        <taxon>Fungi</taxon>
        <taxon>Dikarya</taxon>
        <taxon>Ascomycota</taxon>
        <taxon>Pezizomycotina</taxon>
        <taxon>Sordariomycetes</taxon>
        <taxon>Hypocreomycetidae</taxon>
        <taxon>Hypocreales</taxon>
        <taxon>Nectriaceae</taxon>
        <taxon>Dactylonectria</taxon>
    </lineage>
</organism>
<proteinExistence type="predicted"/>
<evidence type="ECO:0000313" key="2">
    <source>
        <dbReference type="Proteomes" id="UP000738349"/>
    </source>
</evidence>
<protein>
    <submittedName>
        <fullName evidence="1">Uncharacterized protein</fullName>
    </submittedName>
</protein>
<reference evidence="1" key="1">
    <citation type="journal article" date="2021" name="Nat. Commun.">
        <title>Genetic determinants of endophytism in the Arabidopsis root mycobiome.</title>
        <authorList>
            <person name="Mesny F."/>
            <person name="Miyauchi S."/>
            <person name="Thiergart T."/>
            <person name="Pickel B."/>
            <person name="Atanasova L."/>
            <person name="Karlsson M."/>
            <person name="Huettel B."/>
            <person name="Barry K.W."/>
            <person name="Haridas S."/>
            <person name="Chen C."/>
            <person name="Bauer D."/>
            <person name="Andreopoulos W."/>
            <person name="Pangilinan J."/>
            <person name="LaButti K."/>
            <person name="Riley R."/>
            <person name="Lipzen A."/>
            <person name="Clum A."/>
            <person name="Drula E."/>
            <person name="Henrissat B."/>
            <person name="Kohler A."/>
            <person name="Grigoriev I.V."/>
            <person name="Martin F.M."/>
            <person name="Hacquard S."/>
        </authorList>
    </citation>
    <scope>NUCLEOTIDE SEQUENCE</scope>
    <source>
        <strain evidence="1">MPI-CAGE-AT-0147</strain>
    </source>
</reference>
<dbReference type="AlphaFoldDB" id="A0A9P9CZD5"/>